<comment type="caution">
    <text evidence="2">The sequence shown here is derived from an EMBL/GenBank/DDBJ whole genome shotgun (WGS) entry which is preliminary data.</text>
</comment>
<dbReference type="AlphaFoldDB" id="A0A4Z2HGE2"/>
<evidence type="ECO:0000313" key="2">
    <source>
        <dbReference type="EMBL" id="TNN64796.1"/>
    </source>
</evidence>
<accession>A0A4Z2HGE2</accession>
<keyword evidence="3" id="KW-1185">Reference proteome</keyword>
<reference evidence="2 3" key="1">
    <citation type="submission" date="2019-03" db="EMBL/GenBank/DDBJ databases">
        <title>First draft genome of Liparis tanakae, snailfish: a comprehensive survey of snailfish specific genes.</title>
        <authorList>
            <person name="Kim W."/>
            <person name="Song I."/>
            <person name="Jeong J.-H."/>
            <person name="Kim D."/>
            <person name="Kim S."/>
            <person name="Ryu S."/>
            <person name="Song J.Y."/>
            <person name="Lee S.K."/>
        </authorList>
    </citation>
    <scope>NUCLEOTIDE SEQUENCE [LARGE SCALE GENOMIC DNA]</scope>
    <source>
        <tissue evidence="2">Muscle</tissue>
    </source>
</reference>
<name>A0A4Z2HGE2_9TELE</name>
<evidence type="ECO:0000256" key="1">
    <source>
        <dbReference type="SAM" id="MobiDB-lite"/>
    </source>
</evidence>
<feature type="compositionally biased region" description="Basic and acidic residues" evidence="1">
    <location>
        <begin position="149"/>
        <end position="175"/>
    </location>
</feature>
<evidence type="ECO:0000313" key="3">
    <source>
        <dbReference type="Proteomes" id="UP000314294"/>
    </source>
</evidence>
<dbReference type="EMBL" id="SRLO01000246">
    <property type="protein sequence ID" value="TNN64796.1"/>
    <property type="molecule type" value="Genomic_DNA"/>
</dbReference>
<sequence length="275" mass="30050">MSVWECCLDNDDEEEEEEAACCIPIGMNSSNRLPANRSAQTVPSPHLFLLHGVWFPVAAETLPPPLASSQHSAYSGGQLRVTETEVSGGGTFFHPSHILLYFLSQQLASPHPIENILKIWMNMKVDEFAELESGDVTLPAMKWPLREEQESVEAVRKEEGEPAKHKDPHHDRQHEAVAVALRGSSAPGRAATPGMKPRRGGSSEAGSSLTPPPFSVWSISSSSPCLGWWLPELWLLGLSVSNRSFLAKQVSDSEGCLSKPFLATNTVEERCLATL</sequence>
<proteinExistence type="predicted"/>
<feature type="region of interest" description="Disordered" evidence="1">
    <location>
        <begin position="149"/>
        <end position="210"/>
    </location>
</feature>
<gene>
    <name evidence="2" type="ORF">EYF80_024991</name>
</gene>
<protein>
    <submittedName>
        <fullName evidence="2">Uncharacterized protein</fullName>
    </submittedName>
</protein>
<dbReference type="Proteomes" id="UP000314294">
    <property type="component" value="Unassembled WGS sequence"/>
</dbReference>
<organism evidence="2 3">
    <name type="scientific">Liparis tanakae</name>
    <name type="common">Tanaka's snailfish</name>
    <dbReference type="NCBI Taxonomy" id="230148"/>
    <lineage>
        <taxon>Eukaryota</taxon>
        <taxon>Metazoa</taxon>
        <taxon>Chordata</taxon>
        <taxon>Craniata</taxon>
        <taxon>Vertebrata</taxon>
        <taxon>Euteleostomi</taxon>
        <taxon>Actinopterygii</taxon>
        <taxon>Neopterygii</taxon>
        <taxon>Teleostei</taxon>
        <taxon>Neoteleostei</taxon>
        <taxon>Acanthomorphata</taxon>
        <taxon>Eupercaria</taxon>
        <taxon>Perciformes</taxon>
        <taxon>Cottioidei</taxon>
        <taxon>Cottales</taxon>
        <taxon>Liparidae</taxon>
        <taxon>Liparis</taxon>
    </lineage>
</organism>